<evidence type="ECO:0000313" key="2">
    <source>
        <dbReference type="EMBL" id="SFI07530.1"/>
    </source>
</evidence>
<name>A0A1I3F8Q3_9RHOB</name>
<dbReference type="EMBL" id="FOPU01000064">
    <property type="protein sequence ID" value="SFI07530.1"/>
    <property type="molecule type" value="Genomic_DNA"/>
</dbReference>
<proteinExistence type="predicted"/>
<keyword evidence="1" id="KW-0472">Membrane</keyword>
<feature type="transmembrane region" description="Helical" evidence="1">
    <location>
        <begin position="58"/>
        <end position="80"/>
    </location>
</feature>
<sequence>MTLSFDASARPTGRKSQIQLDAPLLGASTLTFLKPRLKTVIRPLAAKFAGMGITANQVTLASLAVLGLIIAMLGGLPAAMQPLPPLLYGGLILTIWNRLRFVVSTRADCRNRRSKAFSICG</sequence>
<accession>A0A1I3F8Q3</accession>
<organism evidence="2 3">
    <name type="scientific">Paracoccus aminovorans</name>
    <dbReference type="NCBI Taxonomy" id="34004"/>
    <lineage>
        <taxon>Bacteria</taxon>
        <taxon>Pseudomonadati</taxon>
        <taxon>Pseudomonadota</taxon>
        <taxon>Alphaproteobacteria</taxon>
        <taxon>Rhodobacterales</taxon>
        <taxon>Paracoccaceae</taxon>
        <taxon>Paracoccus</taxon>
    </lineage>
</organism>
<dbReference type="STRING" id="34004.SAMN04488021_16411"/>
<keyword evidence="3" id="KW-1185">Reference proteome</keyword>
<evidence type="ECO:0000313" key="3">
    <source>
        <dbReference type="Proteomes" id="UP000183635"/>
    </source>
</evidence>
<gene>
    <name evidence="2" type="ORF">SAMN04488021_16411</name>
</gene>
<dbReference type="Proteomes" id="UP000183635">
    <property type="component" value="Unassembled WGS sequence"/>
</dbReference>
<keyword evidence="1" id="KW-1133">Transmembrane helix</keyword>
<keyword evidence="1" id="KW-0812">Transmembrane</keyword>
<protein>
    <submittedName>
        <fullName evidence="2">Uncharacterized protein</fullName>
    </submittedName>
</protein>
<dbReference type="AlphaFoldDB" id="A0A1I3F8Q3"/>
<reference evidence="2 3" key="1">
    <citation type="submission" date="2016-10" db="EMBL/GenBank/DDBJ databases">
        <authorList>
            <person name="de Groot N.N."/>
        </authorList>
    </citation>
    <scope>NUCLEOTIDE SEQUENCE [LARGE SCALE GENOMIC DNA]</scope>
    <source>
        <strain evidence="2 3">DSM 8537</strain>
    </source>
</reference>
<evidence type="ECO:0000256" key="1">
    <source>
        <dbReference type="SAM" id="Phobius"/>
    </source>
</evidence>
<feature type="transmembrane region" description="Helical" evidence="1">
    <location>
        <begin position="86"/>
        <end position="103"/>
    </location>
</feature>